<protein>
    <submittedName>
        <fullName evidence="3">Uncharacterized protein</fullName>
    </submittedName>
</protein>
<feature type="region of interest" description="Disordered" evidence="1">
    <location>
        <begin position="74"/>
        <end position="101"/>
    </location>
</feature>
<feature type="chain" id="PRO_5023887094" evidence="2">
    <location>
        <begin position="29"/>
        <end position="114"/>
    </location>
</feature>
<evidence type="ECO:0000256" key="2">
    <source>
        <dbReference type="SAM" id="SignalP"/>
    </source>
</evidence>
<evidence type="ECO:0000313" key="4">
    <source>
        <dbReference type="Proteomes" id="UP000324800"/>
    </source>
</evidence>
<name>A0A5J4TIK1_9EUKA</name>
<organism evidence="3 4">
    <name type="scientific">Streblomastix strix</name>
    <dbReference type="NCBI Taxonomy" id="222440"/>
    <lineage>
        <taxon>Eukaryota</taxon>
        <taxon>Metamonada</taxon>
        <taxon>Preaxostyla</taxon>
        <taxon>Oxymonadida</taxon>
        <taxon>Streblomastigidae</taxon>
        <taxon>Streblomastix</taxon>
    </lineage>
</organism>
<accession>A0A5J4TIK1</accession>
<keyword evidence="2" id="KW-0732">Signal</keyword>
<comment type="caution">
    <text evidence="3">The sequence shown here is derived from an EMBL/GenBank/DDBJ whole genome shotgun (WGS) entry which is preliminary data.</text>
</comment>
<reference evidence="3 4" key="1">
    <citation type="submission" date="2019-03" db="EMBL/GenBank/DDBJ databases">
        <title>Single cell metagenomics reveals metabolic interactions within the superorganism composed of flagellate Streblomastix strix and complex community of Bacteroidetes bacteria on its surface.</title>
        <authorList>
            <person name="Treitli S.C."/>
            <person name="Kolisko M."/>
            <person name="Husnik F."/>
            <person name="Keeling P."/>
            <person name="Hampl V."/>
        </authorList>
    </citation>
    <scope>NUCLEOTIDE SEQUENCE [LARGE SCALE GENOMIC DNA]</scope>
    <source>
        <strain evidence="3">ST1C</strain>
    </source>
</reference>
<feature type="signal peptide" evidence="2">
    <location>
        <begin position="1"/>
        <end position="28"/>
    </location>
</feature>
<dbReference type="EMBL" id="SNRW01031169">
    <property type="protein sequence ID" value="KAA6357590.1"/>
    <property type="molecule type" value="Genomic_DNA"/>
</dbReference>
<evidence type="ECO:0000256" key="1">
    <source>
        <dbReference type="SAM" id="MobiDB-lite"/>
    </source>
</evidence>
<dbReference type="AlphaFoldDB" id="A0A5J4TIK1"/>
<evidence type="ECO:0000313" key="3">
    <source>
        <dbReference type="EMBL" id="KAA6357590.1"/>
    </source>
</evidence>
<gene>
    <name evidence="3" type="ORF">EZS28_046884</name>
</gene>
<sequence length="114" mass="13069">MSIAPLDTFSILKIFLANILKLLAFVSSGNNLVCIEGTPDFSKLTIFLVFEFHRQSLKGCTKLMLCHQKRQHISEENQRRTNKSNDNSSAMVRPNMGHRTGKRESAVTFAWLWR</sequence>
<dbReference type="Proteomes" id="UP000324800">
    <property type="component" value="Unassembled WGS sequence"/>
</dbReference>
<proteinExistence type="predicted"/>